<dbReference type="SMR" id="A0A836GL61"/>
<feature type="region of interest" description="Disordered" evidence="2">
    <location>
        <begin position="1"/>
        <end position="37"/>
    </location>
</feature>
<evidence type="ECO:0000313" key="3">
    <source>
        <dbReference type="EMBL" id="KAG5477151.1"/>
    </source>
</evidence>
<evidence type="ECO:0000256" key="1">
    <source>
        <dbReference type="SAM" id="Coils"/>
    </source>
</evidence>
<reference evidence="3 4" key="1">
    <citation type="submission" date="2021-02" db="EMBL/GenBank/DDBJ databases">
        <title>Leishmania (Mundinia) orientalis Genome sequencing and assembly.</title>
        <authorList>
            <person name="Almutairi H."/>
            <person name="Gatherer D."/>
        </authorList>
    </citation>
    <scope>NUCLEOTIDE SEQUENCE [LARGE SCALE GENOMIC DNA]</scope>
    <source>
        <strain evidence="3">LSCM4</strain>
    </source>
</reference>
<evidence type="ECO:0000256" key="2">
    <source>
        <dbReference type="SAM" id="MobiDB-lite"/>
    </source>
</evidence>
<feature type="coiled-coil region" evidence="1">
    <location>
        <begin position="199"/>
        <end position="257"/>
    </location>
</feature>
<dbReference type="KEGG" id="loi:92360287"/>
<dbReference type="RefSeq" id="XP_067062562.1">
    <property type="nucleotide sequence ID" value="XM_067206353.1"/>
</dbReference>
<feature type="compositionally biased region" description="Low complexity" evidence="2">
    <location>
        <begin position="1039"/>
        <end position="1059"/>
    </location>
</feature>
<proteinExistence type="predicted"/>
<comment type="caution">
    <text evidence="3">The sequence shown here is derived from an EMBL/GenBank/DDBJ whole genome shotgun (WGS) entry which is preliminary data.</text>
</comment>
<name>A0A836GL61_9TRYP</name>
<feature type="region of interest" description="Disordered" evidence="2">
    <location>
        <begin position="863"/>
        <end position="882"/>
    </location>
</feature>
<feature type="coiled-coil region" evidence="1">
    <location>
        <begin position="406"/>
        <end position="440"/>
    </location>
</feature>
<gene>
    <name evidence="3" type="ORF">LSCM4_04368</name>
</gene>
<dbReference type="EMBL" id="JAFHLR010000025">
    <property type="protein sequence ID" value="KAG5477151.1"/>
    <property type="molecule type" value="Genomic_DNA"/>
</dbReference>
<protein>
    <submittedName>
        <fullName evidence="3">Uncharacterized protein</fullName>
    </submittedName>
</protein>
<keyword evidence="1" id="KW-0175">Coiled coil</keyword>
<feature type="region of interest" description="Disordered" evidence="2">
    <location>
        <begin position="582"/>
        <end position="608"/>
    </location>
</feature>
<dbReference type="Proteomes" id="UP000674143">
    <property type="component" value="Chromosome 25"/>
</dbReference>
<feature type="region of interest" description="Disordered" evidence="2">
    <location>
        <begin position="1108"/>
        <end position="1141"/>
    </location>
</feature>
<organism evidence="3 4">
    <name type="scientific">Leishmania orientalis</name>
    <dbReference type="NCBI Taxonomy" id="2249476"/>
    <lineage>
        <taxon>Eukaryota</taxon>
        <taxon>Discoba</taxon>
        <taxon>Euglenozoa</taxon>
        <taxon>Kinetoplastea</taxon>
        <taxon>Metakinetoplastina</taxon>
        <taxon>Trypanosomatida</taxon>
        <taxon>Trypanosomatidae</taxon>
        <taxon>Leishmaniinae</taxon>
        <taxon>Leishmania</taxon>
    </lineage>
</organism>
<keyword evidence="4" id="KW-1185">Reference proteome</keyword>
<feature type="coiled-coil region" evidence="1">
    <location>
        <begin position="722"/>
        <end position="777"/>
    </location>
</feature>
<dbReference type="AlphaFoldDB" id="A0A836GL61"/>
<sequence length="1184" mass="128410">MVLSHRENSTTSDPVGAAGRFKRQREREAEAKRQEQRVEDVLAHTTHIVNTIASINGEYVLTLNNERRRLAHQVMELQTQSTKHKEQHAKYSTQLVLSELARLRGVVSSGVKDRLIHSLREEADKGFADVFDAVSSHVDTALQGSLALADVELSAERQLNHTLVQQLQGYTQTLLSEVKNATSRAFQAEVEAMQRDVLVAKLQAACAFVENRLVRHEQEVDVLMRVVAQLAKKSRFVESARADMRRAKRHVQLLEQHLGLNDIVAAVRAEMARASSDASVEVQRGSAPLPPPDPLLRSSAPHYFALRLLEHKEMTLTDLVDSWQQQEARIMEAEQRYARLEDVVKRVQHDALVVHQRYLEEKQRREIADRRITDMVRERLHPPGDVAISQEMQRLRWAYTEVVDDAAQLAVNLKVCRDELQRSQEDAARLSAQVQQLQRDAETDQVAMAIQELRSEYAARVGNLEEAATRAEVQLLLAQRVSKQYGAAATEATEALQRVAQANTELSTAALQVIPGDRSASSTASTMWRQQVEAVEAQAERLLSATAELKGSAAVQGELCAAQVEELMRQWALVREAEMATRLPSAADGPGSAGRLTTGSRDAGGDGAESCTLVSSSIAADESTDRLKAVLNASRFALREALVLLSSSLQSTDVERSQLVDVSMSDAQYVCELMAEVRRVTTERDRLRAQVKVCQELLEKNHVTVVERALMHDIPVEDSLNVAEATERIEVLKNQLAAAKQVCERSLNEVKQVAAEKDDAELRLTELAREHEVLQGHSSRLTDQLHKSLARESALMEKNVALQTQLTGLVQFAGAQTPEGETLSTAPLTTAARMTDLFSSLQELLFNLNAEISALRVNRADGASRGVDIGSGSNNDTGTEGAEDAVLADSLSRSGMMNIVRVLKDTLHKAGLLRASLKEASGAQAAGLCAAAATTASKVPDNAAGGSSAVETARVVPPPTPEAQLRALEYRSSLLEAKLKSVVAERLELRERLRKAEKKTADMEAANQRLLTISKSVMEKQNSLKLENEQLRAQLRQVTAATNAASAPPSGPSAAPANALVPAPHEGALAPLPLTYPVETPAPSQHVEVGATVAPTYSACAVTPLPGPVHEDGSPVGNASVPECTAPSGQKESEAETDQTSESMAVNIAVALSSEHVSEGLVPATATSLGAVGDVAEAASLLDE</sequence>
<feature type="coiled-coil region" evidence="1">
    <location>
        <begin position="323"/>
        <end position="350"/>
    </location>
</feature>
<evidence type="ECO:0000313" key="4">
    <source>
        <dbReference type="Proteomes" id="UP000674143"/>
    </source>
</evidence>
<feature type="region of interest" description="Disordered" evidence="2">
    <location>
        <begin position="1039"/>
        <end position="1060"/>
    </location>
</feature>
<accession>A0A836GL61</accession>
<feature type="compositionally biased region" description="Basic and acidic residues" evidence="2">
    <location>
        <begin position="25"/>
        <end position="37"/>
    </location>
</feature>
<dbReference type="GeneID" id="92360287"/>